<feature type="non-terminal residue" evidence="1">
    <location>
        <position position="1"/>
    </location>
</feature>
<name>A0A1B6CAX1_9HEMI</name>
<dbReference type="PANTHER" id="PTHR21398:SF6">
    <property type="entry name" value="AGAP007094-PA"/>
    <property type="match status" value="1"/>
</dbReference>
<accession>A0A1B6CAX1</accession>
<dbReference type="SMART" id="SM00718">
    <property type="entry name" value="DM4_12"/>
    <property type="match status" value="1"/>
</dbReference>
<dbReference type="PANTHER" id="PTHR21398">
    <property type="entry name" value="AGAP007094-PA"/>
    <property type="match status" value="1"/>
</dbReference>
<organism evidence="1">
    <name type="scientific">Clastoptera arizonana</name>
    <name type="common">Arizona spittle bug</name>
    <dbReference type="NCBI Taxonomy" id="38151"/>
    <lineage>
        <taxon>Eukaryota</taxon>
        <taxon>Metazoa</taxon>
        <taxon>Ecdysozoa</taxon>
        <taxon>Arthropoda</taxon>
        <taxon>Hexapoda</taxon>
        <taxon>Insecta</taxon>
        <taxon>Pterygota</taxon>
        <taxon>Neoptera</taxon>
        <taxon>Paraneoptera</taxon>
        <taxon>Hemiptera</taxon>
        <taxon>Auchenorrhyncha</taxon>
        <taxon>Cercopoidea</taxon>
        <taxon>Clastopteridae</taxon>
        <taxon>Clastoptera</taxon>
    </lineage>
</organism>
<dbReference type="Pfam" id="PF07841">
    <property type="entry name" value="DM4_12"/>
    <property type="match status" value="1"/>
</dbReference>
<protein>
    <submittedName>
        <fullName evidence="1">Uncharacterized protein</fullName>
    </submittedName>
</protein>
<dbReference type="InterPro" id="IPR006631">
    <property type="entry name" value="DM4_12"/>
</dbReference>
<dbReference type="EMBL" id="GEDC01026705">
    <property type="protein sequence ID" value="JAS10593.1"/>
    <property type="molecule type" value="Transcribed_RNA"/>
</dbReference>
<dbReference type="AlphaFoldDB" id="A0A1B6CAX1"/>
<proteinExistence type="predicted"/>
<reference evidence="1" key="1">
    <citation type="submission" date="2015-12" db="EMBL/GenBank/DDBJ databases">
        <title>De novo transcriptome assembly of four potential Pierce s Disease insect vectors from Arizona vineyards.</title>
        <authorList>
            <person name="Tassone E.E."/>
        </authorList>
    </citation>
    <scope>NUCLEOTIDE SEQUENCE</scope>
</reference>
<gene>
    <name evidence="1" type="ORF">g.17839</name>
</gene>
<evidence type="ECO:0000313" key="1">
    <source>
        <dbReference type="EMBL" id="JAS10593.1"/>
    </source>
</evidence>
<sequence>ERLRLGGRECLLRSVCEAAHTPVQHNGIMGELLHIILTPSSTEDEPLDFTARYYMAAELAGKEAQANSTTDQCGVMYPNCDTSLLDFVSTVGERITDKLVRLFMKGSW</sequence>